<evidence type="ECO:0000256" key="1">
    <source>
        <dbReference type="SAM" id="Phobius"/>
    </source>
</evidence>
<dbReference type="InterPro" id="IPR010865">
    <property type="entry name" value="DUF1499"/>
</dbReference>
<dbReference type="Proteomes" id="UP001143486">
    <property type="component" value="Unassembled WGS sequence"/>
</dbReference>
<feature type="transmembrane region" description="Helical" evidence="1">
    <location>
        <begin position="12"/>
        <end position="35"/>
    </location>
</feature>
<comment type="caution">
    <text evidence="2">The sequence shown here is derived from an EMBL/GenBank/DDBJ whole genome shotgun (WGS) entry which is preliminary data.</text>
</comment>
<proteinExistence type="predicted"/>
<dbReference type="Pfam" id="PF07386">
    <property type="entry name" value="DUF1499"/>
    <property type="match status" value="1"/>
</dbReference>
<evidence type="ECO:0008006" key="4">
    <source>
        <dbReference type="Google" id="ProtNLM"/>
    </source>
</evidence>
<reference evidence="2" key="2">
    <citation type="submission" date="2023-01" db="EMBL/GenBank/DDBJ databases">
        <authorList>
            <person name="Sun Q."/>
            <person name="Evtushenko L."/>
        </authorList>
    </citation>
    <scope>NUCLEOTIDE SEQUENCE</scope>
    <source>
        <strain evidence="2">VKM B-1513</strain>
    </source>
</reference>
<keyword evidence="1" id="KW-0472">Membrane</keyword>
<gene>
    <name evidence="2" type="ORF">GCM10017621_01430</name>
</gene>
<keyword evidence="1" id="KW-1133">Transmembrane helix</keyword>
<evidence type="ECO:0000313" key="3">
    <source>
        <dbReference type="Proteomes" id="UP001143486"/>
    </source>
</evidence>
<accession>A0A9W6MLK4</accession>
<dbReference type="RefSeq" id="WP_271185035.1">
    <property type="nucleotide sequence ID" value="NZ_BSFE01000001.1"/>
</dbReference>
<dbReference type="EMBL" id="BSFE01000001">
    <property type="protein sequence ID" value="GLK50635.1"/>
    <property type="molecule type" value="Genomic_DNA"/>
</dbReference>
<evidence type="ECO:0000313" key="2">
    <source>
        <dbReference type="EMBL" id="GLK50635.1"/>
    </source>
</evidence>
<dbReference type="AlphaFoldDB" id="A0A9W6MLK4"/>
<reference evidence="2" key="1">
    <citation type="journal article" date="2014" name="Int. J. Syst. Evol. Microbiol.">
        <title>Complete genome sequence of Corynebacterium casei LMG S-19264T (=DSM 44701T), isolated from a smear-ripened cheese.</title>
        <authorList>
            <consortium name="US DOE Joint Genome Institute (JGI-PGF)"/>
            <person name="Walter F."/>
            <person name="Albersmeier A."/>
            <person name="Kalinowski J."/>
            <person name="Ruckert C."/>
        </authorList>
    </citation>
    <scope>NUCLEOTIDE SEQUENCE</scope>
    <source>
        <strain evidence="2">VKM B-1513</strain>
    </source>
</reference>
<keyword evidence="1" id="KW-0812">Transmembrane</keyword>
<organism evidence="2 3">
    <name type="scientific">Maricaulis virginensis</name>
    <dbReference type="NCBI Taxonomy" id="144022"/>
    <lineage>
        <taxon>Bacteria</taxon>
        <taxon>Pseudomonadati</taxon>
        <taxon>Pseudomonadota</taxon>
        <taxon>Alphaproteobacteria</taxon>
        <taxon>Maricaulales</taxon>
        <taxon>Maricaulaceae</taxon>
        <taxon>Maricaulis</taxon>
    </lineage>
</organism>
<keyword evidence="3" id="KW-1185">Reference proteome</keyword>
<name>A0A9W6MLK4_9PROT</name>
<protein>
    <recommendedName>
        <fullName evidence="4">DUF1499 domain-containing protein</fullName>
    </recommendedName>
</protein>
<feature type="transmembrane region" description="Helical" evidence="1">
    <location>
        <begin position="87"/>
        <end position="106"/>
    </location>
</feature>
<sequence>MRSFGKFLRAVLVPLGWVCALLALGVPLWFAMAAFGTKWEFIDLATGLGWMTHTIGRPLLFASLAAGGSSLFLSLVHLVARRRFSGALLSPLLAVIVGVAGLGWTWQIDRQRSAQPLLLDVTTDLQDPPHFTPSFAARRSAHHQALEYAGKLGEDGRSLAAVQAQAYPALATVHVSRAPETVFADALRYAHTHRWRVGTASASAGMFEAGTESFWYGLRDDIVVRVRDDGEGGSLVDIRSLARQPIHDLGRNARRVQAFSTAIAEDAR</sequence>
<feature type="transmembrane region" description="Helical" evidence="1">
    <location>
        <begin position="55"/>
        <end position="80"/>
    </location>
</feature>